<reference evidence="1 3" key="1">
    <citation type="journal article" date="2015" name="Genome Announc.">
        <title>Draft Genome of the Euendolithic (true boring) Cyanobacterium Mastigocoleus testarum strain BC008.</title>
        <authorList>
            <person name="Guida B.S."/>
            <person name="Garcia-Pichel F."/>
        </authorList>
    </citation>
    <scope>NUCLEOTIDE SEQUENCE [LARGE SCALE GENOMIC DNA]</scope>
    <source>
        <strain evidence="1 3">BC008</strain>
    </source>
</reference>
<dbReference type="Proteomes" id="UP000053372">
    <property type="component" value="Unassembled WGS sequence"/>
</dbReference>
<evidence type="ECO:0000313" key="2">
    <source>
        <dbReference type="EMBL" id="KST68442.1"/>
    </source>
</evidence>
<sequence length="330" mass="37274">MLTLEAKSITLQEENFSVNHFAEDELAVACQLWEEATDMLLQAGRILSQVKENTKRKFTKLISSAGLEKGPVNKLIKVSAITDEIPTVVARRLGVSMLSQLAQPKNRNILGTIEPSDTQISIAQKIKENRLPSIPTSREGVRLTGKKGRERLRIDIPGCAEARDIYEEFKATGLSALEWLQNLRKQPTIKEVLQEEVKNSILELPEPWKVFPQQWQHEGKDCSYDVVNGEKTICWGDFKTKITDELAAKYINPRSFLDFELVQPGATVRIQASSGDRSWNGFQAYIQEINGNKAKVCLQEDNKEKVFSMSDLRIIKPSPVNWSAVQSDFK</sequence>
<evidence type="ECO:0000313" key="3">
    <source>
        <dbReference type="Proteomes" id="UP000053372"/>
    </source>
</evidence>
<protein>
    <submittedName>
        <fullName evidence="1">Uncharacterized protein</fullName>
    </submittedName>
</protein>
<accession>A0A0V7ZG87</accession>
<dbReference type="OrthoDB" id="516771at2"/>
<keyword evidence="3" id="KW-1185">Reference proteome</keyword>
<dbReference type="RefSeq" id="WP_036267432.1">
    <property type="nucleotide sequence ID" value="NZ_LMTZ01000065.1"/>
</dbReference>
<dbReference type="EMBL" id="LMTZ01000137">
    <property type="protein sequence ID" value="KST63561.1"/>
    <property type="molecule type" value="Genomic_DNA"/>
</dbReference>
<dbReference type="EMBL" id="LMTZ01000065">
    <property type="protein sequence ID" value="KST68442.1"/>
    <property type="molecule type" value="Genomic_DNA"/>
</dbReference>
<dbReference type="AlphaFoldDB" id="A0A0V7ZG87"/>
<organism evidence="1 3">
    <name type="scientific">Mastigocoleus testarum BC008</name>
    <dbReference type="NCBI Taxonomy" id="371196"/>
    <lineage>
        <taxon>Bacteria</taxon>
        <taxon>Bacillati</taxon>
        <taxon>Cyanobacteriota</taxon>
        <taxon>Cyanophyceae</taxon>
        <taxon>Nostocales</taxon>
        <taxon>Hapalosiphonaceae</taxon>
        <taxon>Mastigocoleus</taxon>
    </lineage>
</organism>
<proteinExistence type="predicted"/>
<name>A0A0V7ZG87_9CYAN</name>
<evidence type="ECO:0000313" key="1">
    <source>
        <dbReference type="EMBL" id="KST63561.1"/>
    </source>
</evidence>
<gene>
    <name evidence="2" type="ORF">BC008_00810</name>
    <name evidence="1" type="ORF">BC008_13945</name>
</gene>
<comment type="caution">
    <text evidence="1">The sequence shown here is derived from an EMBL/GenBank/DDBJ whole genome shotgun (WGS) entry which is preliminary data.</text>
</comment>